<sequence length="214" mass="25186">MMKRRRAAHPRVLVSIVCVLLVLPRLTLSNTPPPKGDVGEECKWDRRHKLGHYMFFDIDGEHIHEFHEFKGHPVLCVIVATRDPHAKEQYEALNDLHDQYHSRGLRIFAFPTNQIDKSEPKEGLEILQDIKDALGVEPRFTMLKRHLVMGRDQHLVFKWLTDNCGKHDIQDNFEKFLIDKKGRPFKRYTHRTDPLAIQHDIEHLLWEGGEHDEL</sequence>
<dbReference type="GO" id="GO:0004601">
    <property type="term" value="F:peroxidase activity"/>
    <property type="evidence" value="ECO:0007669"/>
    <property type="project" value="UniProtKB-KW"/>
</dbReference>
<dbReference type="InParanoid" id="A0A0G4ESK9"/>
<dbReference type="STRING" id="1169540.A0A0G4ESK9"/>
<keyword evidence="2" id="KW-0575">Peroxidase</keyword>
<dbReference type="AlphaFoldDB" id="A0A0G4ESK9"/>
<evidence type="ECO:0000256" key="1">
    <source>
        <dbReference type="ARBA" id="ARBA00006926"/>
    </source>
</evidence>
<dbReference type="PANTHER" id="PTHR11592">
    <property type="entry name" value="GLUTATHIONE PEROXIDASE"/>
    <property type="match status" value="1"/>
</dbReference>
<keyword evidence="6" id="KW-1185">Reference proteome</keyword>
<organism evidence="5 6">
    <name type="scientific">Vitrella brassicaformis (strain CCMP3155)</name>
    <dbReference type="NCBI Taxonomy" id="1169540"/>
    <lineage>
        <taxon>Eukaryota</taxon>
        <taxon>Sar</taxon>
        <taxon>Alveolata</taxon>
        <taxon>Colpodellida</taxon>
        <taxon>Vitrellaceae</taxon>
        <taxon>Vitrella</taxon>
    </lineage>
</organism>
<dbReference type="PROSITE" id="PS51355">
    <property type="entry name" value="GLUTATHIONE_PEROXID_3"/>
    <property type="match status" value="1"/>
</dbReference>
<protein>
    <recommendedName>
        <fullName evidence="7">Glutathione peroxidase</fullName>
    </recommendedName>
</protein>
<keyword evidence="4" id="KW-0732">Signal</keyword>
<evidence type="ECO:0000256" key="3">
    <source>
        <dbReference type="ARBA" id="ARBA00023002"/>
    </source>
</evidence>
<comment type="similarity">
    <text evidence="1">Belongs to the glutathione peroxidase family.</text>
</comment>
<dbReference type="PANTHER" id="PTHR11592:SF134">
    <property type="entry name" value="PHOSPHOLIPID HYDROPEROXIDE GLUTATHIONE PEROXIDASE"/>
    <property type="match status" value="1"/>
</dbReference>
<gene>
    <name evidence="5" type="ORF">Vbra_2416</name>
</gene>
<keyword evidence="3" id="KW-0560">Oxidoreductase</keyword>
<dbReference type="InterPro" id="IPR036249">
    <property type="entry name" value="Thioredoxin-like_sf"/>
</dbReference>
<dbReference type="VEuPathDB" id="CryptoDB:Vbra_2416"/>
<dbReference type="Pfam" id="PF00255">
    <property type="entry name" value="GSHPx"/>
    <property type="match status" value="1"/>
</dbReference>
<dbReference type="Gene3D" id="3.40.30.10">
    <property type="entry name" value="Glutaredoxin"/>
    <property type="match status" value="1"/>
</dbReference>
<evidence type="ECO:0000313" key="5">
    <source>
        <dbReference type="EMBL" id="CEM00671.1"/>
    </source>
</evidence>
<evidence type="ECO:0000256" key="2">
    <source>
        <dbReference type="ARBA" id="ARBA00022559"/>
    </source>
</evidence>
<evidence type="ECO:0008006" key="7">
    <source>
        <dbReference type="Google" id="ProtNLM"/>
    </source>
</evidence>
<dbReference type="GO" id="GO:0006979">
    <property type="term" value="P:response to oxidative stress"/>
    <property type="evidence" value="ECO:0007669"/>
    <property type="project" value="InterPro"/>
</dbReference>
<dbReference type="PhylomeDB" id="A0A0G4ESK9"/>
<dbReference type="EMBL" id="CDMY01000296">
    <property type="protein sequence ID" value="CEM00671.1"/>
    <property type="molecule type" value="Genomic_DNA"/>
</dbReference>
<dbReference type="InterPro" id="IPR000889">
    <property type="entry name" value="Glutathione_peroxidase"/>
</dbReference>
<dbReference type="Proteomes" id="UP000041254">
    <property type="component" value="Unassembled WGS sequence"/>
</dbReference>
<evidence type="ECO:0000313" key="6">
    <source>
        <dbReference type="Proteomes" id="UP000041254"/>
    </source>
</evidence>
<dbReference type="OrthoDB" id="446890at2759"/>
<evidence type="ECO:0000256" key="4">
    <source>
        <dbReference type="SAM" id="SignalP"/>
    </source>
</evidence>
<proteinExistence type="inferred from homology"/>
<feature type="signal peptide" evidence="4">
    <location>
        <begin position="1"/>
        <end position="29"/>
    </location>
</feature>
<feature type="chain" id="PRO_5005187556" description="Glutathione peroxidase" evidence="4">
    <location>
        <begin position="30"/>
        <end position="214"/>
    </location>
</feature>
<accession>A0A0G4ESK9</accession>
<dbReference type="SUPFAM" id="SSF52833">
    <property type="entry name" value="Thioredoxin-like"/>
    <property type="match status" value="1"/>
</dbReference>
<reference evidence="5 6" key="1">
    <citation type="submission" date="2014-11" db="EMBL/GenBank/DDBJ databases">
        <authorList>
            <person name="Zhu J."/>
            <person name="Qi W."/>
            <person name="Song R."/>
        </authorList>
    </citation>
    <scope>NUCLEOTIDE SEQUENCE [LARGE SCALE GENOMIC DNA]</scope>
</reference>
<name>A0A0G4ESK9_VITBC</name>